<dbReference type="AlphaFoldDB" id="K1T7J8"/>
<reference evidence="1" key="1">
    <citation type="journal article" date="2013" name="Environ. Microbiol.">
        <title>Microbiota from the distal guts of lean and obese adolescents exhibit partial functional redundancy besides clear differences in community structure.</title>
        <authorList>
            <person name="Ferrer M."/>
            <person name="Ruiz A."/>
            <person name="Lanza F."/>
            <person name="Haange S.B."/>
            <person name="Oberbach A."/>
            <person name="Till H."/>
            <person name="Bargiela R."/>
            <person name="Campoy C."/>
            <person name="Segura M.T."/>
            <person name="Richter M."/>
            <person name="von Bergen M."/>
            <person name="Seifert J."/>
            <person name="Suarez A."/>
        </authorList>
    </citation>
    <scope>NUCLEOTIDE SEQUENCE</scope>
</reference>
<gene>
    <name evidence="1" type="ORF">OBE_06399</name>
</gene>
<dbReference type="EMBL" id="AJWZ01004403">
    <property type="protein sequence ID" value="EKC65543.1"/>
    <property type="molecule type" value="Genomic_DNA"/>
</dbReference>
<accession>K1T7J8</accession>
<comment type="caution">
    <text evidence="1">The sequence shown here is derived from an EMBL/GenBank/DDBJ whole genome shotgun (WGS) entry which is preliminary data.</text>
</comment>
<proteinExistence type="predicted"/>
<sequence length="142" mass="15174">MKKKFVRLISAVLSAAMTLTAVPLSAFAEGEGHTHDGESNVITTPLDFREKTADESGDGWSWDYDTKTLTLDGVNIQATTDSMSVVTVPDGTEIVLNGNNTIVQTDTLESDTYVLSAVNNKEVNCDGTMTISGDGVLNAENR</sequence>
<protein>
    <submittedName>
        <fullName evidence="1">Fibronectin type III domain protein</fullName>
    </submittedName>
</protein>
<feature type="non-terminal residue" evidence="1">
    <location>
        <position position="142"/>
    </location>
</feature>
<name>K1T7J8_9ZZZZ</name>
<organism evidence="1">
    <name type="scientific">human gut metagenome</name>
    <dbReference type="NCBI Taxonomy" id="408170"/>
    <lineage>
        <taxon>unclassified sequences</taxon>
        <taxon>metagenomes</taxon>
        <taxon>organismal metagenomes</taxon>
    </lineage>
</organism>
<evidence type="ECO:0000313" key="1">
    <source>
        <dbReference type="EMBL" id="EKC65543.1"/>
    </source>
</evidence>